<feature type="compositionally biased region" description="Basic and acidic residues" evidence="1">
    <location>
        <begin position="47"/>
        <end position="57"/>
    </location>
</feature>
<feature type="compositionally biased region" description="Polar residues" evidence="1">
    <location>
        <begin position="249"/>
        <end position="267"/>
    </location>
</feature>
<dbReference type="AlphaFoldDB" id="A0A1Y1U9Q5"/>
<reference evidence="2 3" key="1">
    <citation type="submission" date="2017-03" db="EMBL/GenBank/DDBJ databases">
        <title>Widespread Adenine N6-methylation of Active Genes in Fungi.</title>
        <authorList>
            <consortium name="DOE Joint Genome Institute"/>
            <person name="Mondo S.J."/>
            <person name="Dannebaum R.O."/>
            <person name="Kuo R.C."/>
            <person name="Louie K.B."/>
            <person name="Bewick A.J."/>
            <person name="Labutti K."/>
            <person name="Haridas S."/>
            <person name="Kuo A."/>
            <person name="Salamov A."/>
            <person name="Ahrendt S.R."/>
            <person name="Lau R."/>
            <person name="Bowen B.P."/>
            <person name="Lipzen A."/>
            <person name="Sullivan W."/>
            <person name="Andreopoulos W.B."/>
            <person name="Clum A."/>
            <person name="Lindquist E."/>
            <person name="Daum C."/>
            <person name="Northen T.R."/>
            <person name="Ramamoorthy G."/>
            <person name="Schmitz R.J."/>
            <person name="Gryganskyi A."/>
            <person name="Culley D."/>
            <person name="Magnuson J."/>
            <person name="James T.Y."/>
            <person name="O'Malley M.A."/>
            <person name="Stajich J.E."/>
            <person name="Spatafora J.W."/>
            <person name="Visel A."/>
            <person name="Grigoriev I.V."/>
        </authorList>
    </citation>
    <scope>NUCLEOTIDE SEQUENCE [LARGE SCALE GENOMIC DNA]</scope>
    <source>
        <strain evidence="2 3">NRRL Y-17943</strain>
    </source>
</reference>
<proteinExistence type="predicted"/>
<comment type="caution">
    <text evidence="2">The sequence shown here is derived from an EMBL/GenBank/DDBJ whole genome shotgun (WGS) entry which is preliminary data.</text>
</comment>
<keyword evidence="3" id="KW-1185">Reference proteome</keyword>
<dbReference type="RefSeq" id="XP_021869001.1">
    <property type="nucleotide sequence ID" value="XM_022016764.1"/>
</dbReference>
<dbReference type="GeneID" id="33558573"/>
<dbReference type="Gene3D" id="6.20.250.70">
    <property type="match status" value="1"/>
</dbReference>
<evidence type="ECO:0000256" key="1">
    <source>
        <dbReference type="SAM" id="MobiDB-lite"/>
    </source>
</evidence>
<feature type="region of interest" description="Disordered" evidence="1">
    <location>
        <begin position="1"/>
        <end position="103"/>
    </location>
</feature>
<dbReference type="OrthoDB" id="76224at2759"/>
<sequence length="299" mass="32904">MNSAKISMVARSNEASSSKRRAADPLTSQEYLSKETIESSDEGESDGQGKVDERDAENGSSVDSMDDIEGVTPKRRDRRSGDGDRREEAPRLRRYQPPPGMKAVQIDASLSQTTFDFDQMRRNSKLQLWTIRVPADLKPSRLSALNVTGPRKSSSKPKGSLSTKHGTYQLHAADADGIEMAGGMRLMVPDATRENHLFVAPLPISHHLILVPDESSGAASASERVVRPIPSRTKREQPTHLFKFRNQAYGFNTPGTRSTQDVEQVTETADADVVMSSPKRSKKAKTNKAESGKPRKSKT</sequence>
<evidence type="ECO:0000313" key="2">
    <source>
        <dbReference type="EMBL" id="ORX34759.1"/>
    </source>
</evidence>
<evidence type="ECO:0008006" key="4">
    <source>
        <dbReference type="Google" id="ProtNLM"/>
    </source>
</evidence>
<organism evidence="2 3">
    <name type="scientific">Kockovaella imperatae</name>
    <dbReference type="NCBI Taxonomy" id="4999"/>
    <lineage>
        <taxon>Eukaryota</taxon>
        <taxon>Fungi</taxon>
        <taxon>Dikarya</taxon>
        <taxon>Basidiomycota</taxon>
        <taxon>Agaricomycotina</taxon>
        <taxon>Tremellomycetes</taxon>
        <taxon>Tremellales</taxon>
        <taxon>Cuniculitremaceae</taxon>
        <taxon>Kockovaella</taxon>
    </lineage>
</organism>
<dbReference type="EMBL" id="NBSH01000013">
    <property type="protein sequence ID" value="ORX34759.1"/>
    <property type="molecule type" value="Genomic_DNA"/>
</dbReference>
<feature type="region of interest" description="Disordered" evidence="1">
    <location>
        <begin position="217"/>
        <end position="299"/>
    </location>
</feature>
<dbReference type="InParanoid" id="A0A1Y1U9Q5"/>
<feature type="compositionally biased region" description="Basic and acidic residues" evidence="1">
    <location>
        <begin position="79"/>
        <end position="91"/>
    </location>
</feature>
<dbReference type="InterPro" id="IPR013240">
    <property type="entry name" value="DNA-dir_RNA_pol1_su_RPA34"/>
</dbReference>
<gene>
    <name evidence="2" type="ORF">BD324DRAFT_634853</name>
</gene>
<evidence type="ECO:0000313" key="3">
    <source>
        <dbReference type="Proteomes" id="UP000193218"/>
    </source>
</evidence>
<name>A0A1Y1U9Q5_9TREE</name>
<dbReference type="Pfam" id="PF08208">
    <property type="entry name" value="RNA_polI_A34"/>
    <property type="match status" value="1"/>
</dbReference>
<accession>A0A1Y1U9Q5</accession>
<dbReference type="GO" id="GO:0006360">
    <property type="term" value="P:transcription by RNA polymerase I"/>
    <property type="evidence" value="ECO:0007669"/>
    <property type="project" value="InterPro"/>
</dbReference>
<protein>
    <recommendedName>
        <fullName evidence="4">DNA-directed RNA polymerase I subunit RPA34.5-domain-containing protein</fullName>
    </recommendedName>
</protein>
<dbReference type="Proteomes" id="UP000193218">
    <property type="component" value="Unassembled WGS sequence"/>
</dbReference>
<feature type="region of interest" description="Disordered" evidence="1">
    <location>
        <begin position="145"/>
        <end position="164"/>
    </location>
</feature>